<feature type="compositionally biased region" description="Pro residues" evidence="1">
    <location>
        <begin position="51"/>
        <end position="67"/>
    </location>
</feature>
<feature type="region of interest" description="Disordered" evidence="1">
    <location>
        <begin position="393"/>
        <end position="416"/>
    </location>
</feature>
<accession>A0A9P6LBM6</accession>
<name>A0A9P6LBM6_9AGAM</name>
<dbReference type="OrthoDB" id="2158839at2759"/>
<reference evidence="2" key="2">
    <citation type="submission" date="2020-11" db="EMBL/GenBank/DDBJ databases">
        <authorList>
            <consortium name="DOE Joint Genome Institute"/>
            <person name="Kuo A."/>
            <person name="Miyauchi S."/>
            <person name="Kiss E."/>
            <person name="Drula E."/>
            <person name="Kohler A."/>
            <person name="Sanchez-Garcia M."/>
            <person name="Andreopoulos B."/>
            <person name="Barry K.W."/>
            <person name="Bonito G."/>
            <person name="Buee M."/>
            <person name="Carver A."/>
            <person name="Chen C."/>
            <person name="Cichocki N."/>
            <person name="Clum A."/>
            <person name="Culley D."/>
            <person name="Crous P.W."/>
            <person name="Fauchery L."/>
            <person name="Girlanda M."/>
            <person name="Hayes R."/>
            <person name="Keri Z."/>
            <person name="Labutti K."/>
            <person name="Lipzen A."/>
            <person name="Lombard V."/>
            <person name="Magnuson J."/>
            <person name="Maillard F."/>
            <person name="Morin E."/>
            <person name="Murat C."/>
            <person name="Nolan M."/>
            <person name="Ohm R."/>
            <person name="Pangilinan J."/>
            <person name="Pereira M."/>
            <person name="Perotto S."/>
            <person name="Peter M."/>
            <person name="Riley R."/>
            <person name="Sitrit Y."/>
            <person name="Stielow B."/>
            <person name="Szollosi G."/>
            <person name="Zifcakova L."/>
            <person name="Stursova M."/>
            <person name="Spatafora J.W."/>
            <person name="Tedersoo L."/>
            <person name="Vaario L.-M."/>
            <person name="Yamada A."/>
            <person name="Yan M."/>
            <person name="Wang P."/>
            <person name="Xu J."/>
            <person name="Bruns T."/>
            <person name="Baldrian P."/>
            <person name="Vilgalys R."/>
            <person name="Henrissat B."/>
            <person name="Grigoriev I.V."/>
            <person name="Hibbett D."/>
            <person name="Nagy L.G."/>
            <person name="Martin F.M."/>
        </authorList>
    </citation>
    <scope>NUCLEOTIDE SEQUENCE</scope>
    <source>
        <strain evidence="2">UH-Tt-Lm1</strain>
    </source>
</reference>
<feature type="region of interest" description="Disordered" evidence="1">
    <location>
        <begin position="46"/>
        <end position="81"/>
    </location>
</feature>
<comment type="caution">
    <text evidence="2">The sequence shown here is derived from an EMBL/GenBank/DDBJ whole genome shotgun (WGS) entry which is preliminary data.</text>
</comment>
<protein>
    <submittedName>
        <fullName evidence="2">Uncharacterized protein</fullName>
    </submittedName>
</protein>
<feature type="compositionally biased region" description="Basic and acidic residues" evidence="1">
    <location>
        <begin position="298"/>
        <end position="313"/>
    </location>
</feature>
<evidence type="ECO:0000256" key="1">
    <source>
        <dbReference type="SAM" id="MobiDB-lite"/>
    </source>
</evidence>
<sequence>MAEPAAMNWNGEGFDQMREAIINRFNCSEEEATARMQATWNNAFQNLLEDPQPPPPIPPPTPPPADNQPPRNATASPDIDNNVMVGDTIPLTPLAFAIKKIKAKEYVDLWYFTTEGCKEASLTMPTAPVTLGVLDTETGMALQLVNDAKPSKRAIIDEHLTWEQLMTARHTLINLALQHGWSPQTLHALAEFYINLESLKAQGRNSRALILYHATVRRQWHAALKPGAMRFNISLINEKLLASLENQIRDHDHEVLQKQVALISSREVSGSWGGHRDRGRSAQRDRGRGRQRSSRSKSPRDRIPKQKFRRDSPETEAVSTRSVCPVCLGRGSHSIRQCQATHLWNDSEETRCSRTEEGRIIDKAGRILCTNWNQTVGCTQRFSRHIHECSGCGKSSHGAQRCPRAEKAPSAHAARS</sequence>
<feature type="region of interest" description="Disordered" evidence="1">
    <location>
        <begin position="269"/>
        <end position="316"/>
    </location>
</feature>
<proteinExistence type="predicted"/>
<dbReference type="AlphaFoldDB" id="A0A9P6LBM6"/>
<evidence type="ECO:0000313" key="3">
    <source>
        <dbReference type="Proteomes" id="UP000736335"/>
    </source>
</evidence>
<organism evidence="2 3">
    <name type="scientific">Thelephora terrestris</name>
    <dbReference type="NCBI Taxonomy" id="56493"/>
    <lineage>
        <taxon>Eukaryota</taxon>
        <taxon>Fungi</taxon>
        <taxon>Dikarya</taxon>
        <taxon>Basidiomycota</taxon>
        <taxon>Agaricomycotina</taxon>
        <taxon>Agaricomycetes</taxon>
        <taxon>Thelephorales</taxon>
        <taxon>Thelephoraceae</taxon>
        <taxon>Thelephora</taxon>
    </lineage>
</organism>
<dbReference type="Proteomes" id="UP000736335">
    <property type="component" value="Unassembled WGS sequence"/>
</dbReference>
<dbReference type="EMBL" id="WIUZ02000001">
    <property type="protein sequence ID" value="KAF9791939.1"/>
    <property type="molecule type" value="Genomic_DNA"/>
</dbReference>
<feature type="compositionally biased region" description="Basic and acidic residues" evidence="1">
    <location>
        <begin position="274"/>
        <end position="288"/>
    </location>
</feature>
<keyword evidence="3" id="KW-1185">Reference proteome</keyword>
<gene>
    <name evidence="2" type="ORF">BJ322DRAFT_1026297</name>
</gene>
<evidence type="ECO:0000313" key="2">
    <source>
        <dbReference type="EMBL" id="KAF9791939.1"/>
    </source>
</evidence>
<reference evidence="2" key="1">
    <citation type="journal article" date="2020" name="Nat. Commun.">
        <title>Large-scale genome sequencing of mycorrhizal fungi provides insights into the early evolution of symbiotic traits.</title>
        <authorList>
            <person name="Miyauchi S."/>
            <person name="Kiss E."/>
            <person name="Kuo A."/>
            <person name="Drula E."/>
            <person name="Kohler A."/>
            <person name="Sanchez-Garcia M."/>
            <person name="Morin E."/>
            <person name="Andreopoulos B."/>
            <person name="Barry K.W."/>
            <person name="Bonito G."/>
            <person name="Buee M."/>
            <person name="Carver A."/>
            <person name="Chen C."/>
            <person name="Cichocki N."/>
            <person name="Clum A."/>
            <person name="Culley D."/>
            <person name="Crous P.W."/>
            <person name="Fauchery L."/>
            <person name="Girlanda M."/>
            <person name="Hayes R.D."/>
            <person name="Keri Z."/>
            <person name="LaButti K."/>
            <person name="Lipzen A."/>
            <person name="Lombard V."/>
            <person name="Magnuson J."/>
            <person name="Maillard F."/>
            <person name="Murat C."/>
            <person name="Nolan M."/>
            <person name="Ohm R.A."/>
            <person name="Pangilinan J."/>
            <person name="Pereira M.F."/>
            <person name="Perotto S."/>
            <person name="Peter M."/>
            <person name="Pfister S."/>
            <person name="Riley R."/>
            <person name="Sitrit Y."/>
            <person name="Stielow J.B."/>
            <person name="Szollosi G."/>
            <person name="Zifcakova L."/>
            <person name="Stursova M."/>
            <person name="Spatafora J.W."/>
            <person name="Tedersoo L."/>
            <person name="Vaario L.M."/>
            <person name="Yamada A."/>
            <person name="Yan M."/>
            <person name="Wang P."/>
            <person name="Xu J."/>
            <person name="Bruns T."/>
            <person name="Baldrian P."/>
            <person name="Vilgalys R."/>
            <person name="Dunand C."/>
            <person name="Henrissat B."/>
            <person name="Grigoriev I.V."/>
            <person name="Hibbett D."/>
            <person name="Nagy L.G."/>
            <person name="Martin F.M."/>
        </authorList>
    </citation>
    <scope>NUCLEOTIDE SEQUENCE</scope>
    <source>
        <strain evidence="2">UH-Tt-Lm1</strain>
    </source>
</reference>